<sequence length="137" mass="14481">MDFSKPAAPASPIVAPLDQSRRHEMQGTRIAPGQTAQEPGTEARSNSGQGRSAAETRDLAALRQEMERRALQPGPPPAFKLSLLEISRDLKHAIARAEAMRAVFPDLAPPQRQAPAPGTDAPSPAGHPGQVGQDPAE</sequence>
<keyword evidence="3" id="KW-1185">Reference proteome</keyword>
<comment type="caution">
    <text evidence="2">The sequence shown here is derived from an EMBL/GenBank/DDBJ whole genome shotgun (WGS) entry which is preliminary data.</text>
</comment>
<evidence type="ECO:0000313" key="3">
    <source>
        <dbReference type="Proteomes" id="UP000617355"/>
    </source>
</evidence>
<dbReference type="RefSeq" id="WP_188529276.1">
    <property type="nucleotide sequence ID" value="NZ_BMGI01000005.1"/>
</dbReference>
<reference evidence="3" key="1">
    <citation type="journal article" date="2019" name="Int. J. Syst. Evol. Microbiol.">
        <title>The Global Catalogue of Microorganisms (GCM) 10K type strain sequencing project: providing services to taxonomists for standard genome sequencing and annotation.</title>
        <authorList>
            <consortium name="The Broad Institute Genomics Platform"/>
            <consortium name="The Broad Institute Genome Sequencing Center for Infectious Disease"/>
            <person name="Wu L."/>
            <person name="Ma J."/>
        </authorList>
    </citation>
    <scope>NUCLEOTIDE SEQUENCE [LARGE SCALE GENOMIC DNA]</scope>
    <source>
        <strain evidence="3">CGMCC 1.12922</strain>
    </source>
</reference>
<feature type="compositionally biased region" description="Polar residues" evidence="1">
    <location>
        <begin position="34"/>
        <end position="50"/>
    </location>
</feature>
<proteinExistence type="predicted"/>
<evidence type="ECO:0000313" key="2">
    <source>
        <dbReference type="EMBL" id="GGD44259.1"/>
    </source>
</evidence>
<protein>
    <submittedName>
        <fullName evidence="2">Uncharacterized protein</fullName>
    </submittedName>
</protein>
<organism evidence="2 3">
    <name type="scientific">Sinisalibacter lacisalsi</name>
    <dbReference type="NCBI Taxonomy" id="1526570"/>
    <lineage>
        <taxon>Bacteria</taxon>
        <taxon>Pseudomonadati</taxon>
        <taxon>Pseudomonadota</taxon>
        <taxon>Alphaproteobacteria</taxon>
        <taxon>Rhodobacterales</taxon>
        <taxon>Roseobacteraceae</taxon>
        <taxon>Sinisalibacter</taxon>
    </lineage>
</organism>
<gene>
    <name evidence="2" type="ORF">GCM10011358_30040</name>
</gene>
<dbReference type="EMBL" id="BMGI01000005">
    <property type="protein sequence ID" value="GGD44259.1"/>
    <property type="molecule type" value="Genomic_DNA"/>
</dbReference>
<feature type="region of interest" description="Disordered" evidence="1">
    <location>
        <begin position="104"/>
        <end position="137"/>
    </location>
</feature>
<accession>A0ABQ1QW39</accession>
<feature type="region of interest" description="Disordered" evidence="1">
    <location>
        <begin position="1"/>
        <end position="57"/>
    </location>
</feature>
<evidence type="ECO:0000256" key="1">
    <source>
        <dbReference type="SAM" id="MobiDB-lite"/>
    </source>
</evidence>
<name>A0ABQ1QW39_9RHOB</name>
<dbReference type="Proteomes" id="UP000617355">
    <property type="component" value="Unassembled WGS sequence"/>
</dbReference>